<feature type="region of interest" description="Disordered" evidence="5">
    <location>
        <begin position="140"/>
        <end position="163"/>
    </location>
</feature>
<dbReference type="PANTHER" id="PTHR47447:SF25">
    <property type="entry name" value="SAP DOMAIN-CONTAINING PROTEIN"/>
    <property type="match status" value="1"/>
</dbReference>
<evidence type="ECO:0000256" key="3">
    <source>
        <dbReference type="ARBA" id="ARBA00044493"/>
    </source>
</evidence>
<comment type="similarity">
    <text evidence="1">Belongs to the CCM1 family.</text>
</comment>
<dbReference type="Gene3D" id="1.25.40.10">
    <property type="entry name" value="Tetratricopeptide repeat domain"/>
    <property type="match status" value="1"/>
</dbReference>
<evidence type="ECO:0000256" key="1">
    <source>
        <dbReference type="ARBA" id="ARBA00006192"/>
    </source>
</evidence>
<keyword evidence="2" id="KW-0677">Repeat</keyword>
<proteinExistence type="inferred from homology"/>
<feature type="region of interest" description="Disordered" evidence="5">
    <location>
        <begin position="54"/>
        <end position="96"/>
    </location>
</feature>
<dbReference type="Pfam" id="PF13812">
    <property type="entry name" value="PPR_3"/>
    <property type="match status" value="1"/>
</dbReference>
<feature type="compositionally biased region" description="Polar residues" evidence="5">
    <location>
        <begin position="146"/>
        <end position="159"/>
    </location>
</feature>
<dbReference type="InterPro" id="IPR011990">
    <property type="entry name" value="TPR-like_helical_dom_sf"/>
</dbReference>
<feature type="compositionally biased region" description="Basic and acidic residues" evidence="5">
    <location>
        <begin position="67"/>
        <end position="85"/>
    </location>
</feature>
<dbReference type="PANTHER" id="PTHR47447">
    <property type="entry name" value="OS03G0856100 PROTEIN"/>
    <property type="match status" value="1"/>
</dbReference>
<accession>A0A8H7Y040</accession>
<comment type="subunit">
    <text evidence="4">Binds to mitochondrial small subunit 15S rRNA.</text>
</comment>
<feature type="compositionally biased region" description="Polar residues" evidence="5">
    <location>
        <begin position="54"/>
        <end position="66"/>
    </location>
</feature>
<organism evidence="6">
    <name type="scientific">Psilocybe cubensis</name>
    <name type="common">Psychedelic mushroom</name>
    <name type="synonym">Stropharia cubensis</name>
    <dbReference type="NCBI Taxonomy" id="181762"/>
    <lineage>
        <taxon>Eukaryota</taxon>
        <taxon>Fungi</taxon>
        <taxon>Dikarya</taxon>
        <taxon>Basidiomycota</taxon>
        <taxon>Agaricomycotina</taxon>
        <taxon>Agaricomycetes</taxon>
        <taxon>Agaricomycetidae</taxon>
        <taxon>Agaricales</taxon>
        <taxon>Agaricineae</taxon>
        <taxon>Strophariaceae</taxon>
        <taxon>Psilocybe</taxon>
    </lineage>
</organism>
<name>A0A8H7Y040_PSICU</name>
<evidence type="ECO:0000313" key="6">
    <source>
        <dbReference type="EMBL" id="KAG5169051.1"/>
    </source>
</evidence>
<comment type="caution">
    <text evidence="6">The sequence shown here is derived from an EMBL/GenBank/DDBJ whole genome shotgun (WGS) entry which is preliminary data.</text>
</comment>
<evidence type="ECO:0008006" key="7">
    <source>
        <dbReference type="Google" id="ProtNLM"/>
    </source>
</evidence>
<evidence type="ECO:0000256" key="4">
    <source>
        <dbReference type="ARBA" id="ARBA00044511"/>
    </source>
</evidence>
<comment type="function">
    <text evidence="3">Regulates mitochondrial small subunit maturation by controlling 15S rRNA 5'-end processing. Localizes to the 5' precursor of the 15S rRNA in a position that is subsequently occupied by mS47 in the mature yeast mtSSU. Uses structure and sequence-specific RNA recognition, binding to a single-stranded region of the precursor and specifically recognizing bases -6 to -1. The exchange of Ccm1 for mS47 is coupled to the irreversible removal of precursor rRNA that is accompanied by conformational changes of the mitoribosomal proteins uS5m and mS26. These conformational changes signal completion of 5'-end rRNA processing through protection of the mature 5'-end of the 15S rRNA and stabilization of mS47. The removal of the 5' precursor together with the dissociation of Ccm1 may be catalyzed by the 5'-3' exoribonuclease Pet127. Involved in the specific removal of group I introns in mitochondrial encoded transcripts.</text>
</comment>
<evidence type="ECO:0000256" key="5">
    <source>
        <dbReference type="SAM" id="MobiDB-lite"/>
    </source>
</evidence>
<sequence>MGQAVEENTVLEHPAPSILIDGRKESVQQHAKAGEDHLLFLPSEVSTVATSPALNQPASEVGSQPENKAKRNVNEIRRRPERQAVQERPTYATGRPWSADPIARVVIPDKINHLLRNIENGLKKAHATYQRLLKEKEQRRRLARKSITTRSSGQTTESSPEAADELAEFANLPPLDIITHLRENLDTLGTSDSVDDSWASYTYLLDTISCHPIIYNRIKCIPYSHLHRFVRLLSRNRPRTHLQYLRLLSVMTYIIHVGGTLKQPEWNALIDHIGAGRRTTVAEDMQKALAAFKSISAGRLPGSSDFEIYDAIPPSQFSFEPDVYTMTILLSLAARAHDSGTLKQISNAMVQTGIMPNRITHLSLLRYFTEKRDLSGVRRTLQKMKQNDLELGVDGLNACIWAYGYNTKLDMSLMIYRALRYNTLPPGKQALENIQPILLTLQDEYIVVEPGMVPNEVTYTALIQIMAYHGQFVPAIKIFVDLLSTNNVEYGAPLESLQSDAGKSRPLPYTPTIAIYRAIFLGFSKHGKHPSLVRDPDELDWTLKNLFELFNRFLTMPKDTHLTHSVVYIIITAFVQTSGGDMDIVRQAWTALDERFGIVFHKEHSQSRLMKIKQQLFPDAPQK</sequence>
<evidence type="ECO:0000256" key="2">
    <source>
        <dbReference type="ARBA" id="ARBA00022737"/>
    </source>
</evidence>
<reference evidence="6" key="1">
    <citation type="submission" date="2021-02" db="EMBL/GenBank/DDBJ databases">
        <title>Psilocybe cubensis genome.</title>
        <authorList>
            <person name="Mckernan K.J."/>
            <person name="Crawford S."/>
            <person name="Trippe A."/>
            <person name="Kane L.T."/>
            <person name="Mclaughlin S."/>
        </authorList>
    </citation>
    <scope>NUCLEOTIDE SEQUENCE [LARGE SCALE GENOMIC DNA]</scope>
    <source>
        <strain evidence="6">MGC-MH-2018</strain>
    </source>
</reference>
<gene>
    <name evidence="6" type="ORF">JR316_005607</name>
</gene>
<dbReference type="OrthoDB" id="1908178at2759"/>
<dbReference type="AlphaFoldDB" id="A0A8H7Y040"/>
<protein>
    <recommendedName>
        <fullName evidence="7">Pentatricopeptide repeat protein</fullName>
    </recommendedName>
</protein>
<dbReference type="EMBL" id="JAFIQS010000005">
    <property type="protein sequence ID" value="KAG5169051.1"/>
    <property type="molecule type" value="Genomic_DNA"/>
</dbReference>
<dbReference type="InterPro" id="IPR002885">
    <property type="entry name" value="PPR_rpt"/>
</dbReference>